<dbReference type="InterPro" id="IPR012341">
    <property type="entry name" value="6hp_glycosidase-like_sf"/>
</dbReference>
<protein>
    <recommendedName>
        <fullName evidence="3">D-glucuronyl C5-epimerase C-terminal domain-containing protein</fullName>
    </recommendedName>
</protein>
<evidence type="ECO:0008006" key="3">
    <source>
        <dbReference type="Google" id="ProtNLM"/>
    </source>
</evidence>
<accession>A0A0G2Z9J0</accession>
<dbReference type="KEGG" id="kpf:IX53_05450"/>
<evidence type="ECO:0000313" key="2">
    <source>
        <dbReference type="Proteomes" id="UP000035159"/>
    </source>
</evidence>
<keyword evidence="2" id="KW-1185">Reference proteome</keyword>
<dbReference type="SUPFAM" id="SSF48208">
    <property type="entry name" value="Six-hairpin glycosidases"/>
    <property type="match status" value="1"/>
</dbReference>
<gene>
    <name evidence="1" type="ORF">IX53_05450</name>
</gene>
<proteinExistence type="predicted"/>
<dbReference type="EMBL" id="CP011232">
    <property type="protein sequence ID" value="AKI98280.1"/>
    <property type="molecule type" value="Genomic_DNA"/>
</dbReference>
<organism evidence="1 2">
    <name type="scientific">Kosmotoga pacifica</name>
    <dbReference type="NCBI Taxonomy" id="1330330"/>
    <lineage>
        <taxon>Bacteria</taxon>
        <taxon>Thermotogati</taxon>
        <taxon>Thermotogota</taxon>
        <taxon>Thermotogae</taxon>
        <taxon>Kosmotogales</taxon>
        <taxon>Kosmotogaceae</taxon>
        <taxon>Kosmotoga</taxon>
    </lineage>
</organism>
<dbReference type="GO" id="GO:0005975">
    <property type="term" value="P:carbohydrate metabolic process"/>
    <property type="evidence" value="ECO:0007669"/>
    <property type="project" value="InterPro"/>
</dbReference>
<dbReference type="STRING" id="1330330.IX53_05450"/>
<dbReference type="InterPro" id="IPR008928">
    <property type="entry name" value="6-hairpin_glycosidase_sf"/>
</dbReference>
<dbReference type="PATRIC" id="fig|1330330.3.peg.1094"/>
<dbReference type="RefSeq" id="WP_047755472.1">
    <property type="nucleotide sequence ID" value="NZ_CAJUHA010000016.1"/>
</dbReference>
<dbReference type="AlphaFoldDB" id="A0A0G2Z9J0"/>
<reference evidence="1 2" key="1">
    <citation type="submission" date="2015-04" db="EMBL/GenBank/DDBJ databases">
        <title>Complete Genome Sequence of Kosmotoga pacifica SLHLJ1.</title>
        <authorList>
            <person name="Jiang L.J."/>
            <person name="Shao Z.Z."/>
            <person name="Jebbar M."/>
        </authorList>
    </citation>
    <scope>NUCLEOTIDE SEQUENCE [LARGE SCALE GENOMIC DNA]</scope>
    <source>
        <strain evidence="1 2">SLHLJ1</strain>
    </source>
</reference>
<dbReference type="Proteomes" id="UP000035159">
    <property type="component" value="Chromosome"/>
</dbReference>
<dbReference type="Gene3D" id="1.50.10.10">
    <property type="match status" value="1"/>
</dbReference>
<name>A0A0G2Z9J0_9BACT</name>
<dbReference type="OrthoDB" id="9795873at2"/>
<evidence type="ECO:0000313" key="1">
    <source>
        <dbReference type="EMBL" id="AKI98280.1"/>
    </source>
</evidence>
<sequence>MKRKIFLTILIIMMTVPLFSIELNIAHLEFLRDEFSIEGERVIGYWIYSDLKMNGTYQHVSAIGEGATCVDDVARVAIFYLRQLKTDPANNFYDSRAREALNFLFKFQRNDGDFYNFVFENGTINKNGPTSRAGGNWWAARAFWALSLGAEVYAKIDSDYSFSLAARAKKVFRVLKRYIKGNLLKGYTDMSSVMLLGACELQRVDPDEKTFEVIQTLATGLLKSLDNSHGELLGLFDEGKKEFNWHGWGSRQIEALIEAYKVTGNEAYLKAAEKSANKLFPLIVSAGPLYSISRNIKMFPQIAYAAEVFVNSSARLYEVTKEPLYAYYTLLLGAWFKGLNLLKAPMIGPDGQGYDGLEITHRNLNSGAESTISALLALQAVRTLPAEYQVLFEEAKELLTPAFFEEAEKFSLGLSDATIENSNTASGGALVRCQGTTALRKNLSLPGVPYRMYISIPSFDTAMFLTSLRYGKEKIKREINLDHYGLFELGTVNGSAAEERLTIGLDPTNGDVEIDALIFVPLVIGIYFETSNQTLVINNSDKDFKGIEPGRFTFLSGKAVSSEISRRVETNGQVVEVIKEGEYFLIDLSPFYNNNGIVNASHRREGNFDNIQGIVGASYPMEEVQKSISGERLRIDGIPFLFSDKGKDNLRTQKQHFEIDLKAQELWVLGSSDHGDYTGELIIQYKNGQQESFILGFSDWCGKPRYGEKALQFSYRYDSTGNRENLNCKFYLQHIKLKGGEIKAIILPDVITMHIFGITLK</sequence>